<evidence type="ECO:0008006" key="3">
    <source>
        <dbReference type="Google" id="ProtNLM"/>
    </source>
</evidence>
<reference evidence="1 2" key="1">
    <citation type="journal article" date="2021" name="Int. J. Syst. Evol. Microbiol.">
        <title>Steroidobacter gossypii sp. nov., isolated from soil of cotton cropping field.</title>
        <authorList>
            <person name="Huang R."/>
            <person name="Yang S."/>
            <person name="Zhen C."/>
            <person name="Liu W."/>
        </authorList>
    </citation>
    <scope>NUCLEOTIDE SEQUENCE [LARGE SCALE GENOMIC DNA]</scope>
    <source>
        <strain evidence="1 2">S1-65</strain>
    </source>
</reference>
<evidence type="ECO:0000313" key="2">
    <source>
        <dbReference type="Proteomes" id="UP000661077"/>
    </source>
</evidence>
<dbReference type="Gene3D" id="3.40.50.150">
    <property type="entry name" value="Vaccinia Virus protein VP39"/>
    <property type="match status" value="1"/>
</dbReference>
<name>A0ABS1WYV9_9GAMM</name>
<proteinExistence type="predicted"/>
<protein>
    <recommendedName>
        <fullName evidence="3">FkbM family methyltransferase</fullName>
    </recommendedName>
</protein>
<dbReference type="SUPFAM" id="SSF53335">
    <property type="entry name" value="S-adenosyl-L-methionine-dependent methyltransferases"/>
    <property type="match status" value="1"/>
</dbReference>
<dbReference type="RefSeq" id="WP_203168278.1">
    <property type="nucleotide sequence ID" value="NZ_JAEVLS010000003.1"/>
</dbReference>
<accession>A0ABS1WYV9</accession>
<dbReference type="Proteomes" id="UP000661077">
    <property type="component" value="Unassembled WGS sequence"/>
</dbReference>
<organism evidence="1 2">
    <name type="scientific">Steroidobacter gossypii</name>
    <dbReference type="NCBI Taxonomy" id="2805490"/>
    <lineage>
        <taxon>Bacteria</taxon>
        <taxon>Pseudomonadati</taxon>
        <taxon>Pseudomonadota</taxon>
        <taxon>Gammaproteobacteria</taxon>
        <taxon>Steroidobacterales</taxon>
        <taxon>Steroidobacteraceae</taxon>
        <taxon>Steroidobacter</taxon>
    </lineage>
</organism>
<dbReference type="InterPro" id="IPR029063">
    <property type="entry name" value="SAM-dependent_MTases_sf"/>
</dbReference>
<evidence type="ECO:0000313" key="1">
    <source>
        <dbReference type="EMBL" id="MBM0106166.1"/>
    </source>
</evidence>
<dbReference type="EMBL" id="JAEVLS010000003">
    <property type="protein sequence ID" value="MBM0106166.1"/>
    <property type="molecule type" value="Genomic_DNA"/>
</dbReference>
<comment type="caution">
    <text evidence="1">The sequence shown here is derived from an EMBL/GenBank/DDBJ whole genome shotgun (WGS) entry which is preliminary data.</text>
</comment>
<keyword evidence="2" id="KW-1185">Reference proteome</keyword>
<gene>
    <name evidence="1" type="ORF">JM946_15635</name>
</gene>
<sequence length="203" mass="22890">MKDFIRTSAYRIRNRLVSYSDWRRRGYAAPSPHHIKQACVIRNGFPNATWVETGTYLGDTTRLLSKHGSKVYSIEPEPTLFANAKRRFSNVANVEIINGTSESVFPSLLPTISGDVNFWLDGHYSGGITFQGTQTTPIVEELKVIAENRGRFGKLCVQVDDIRLFNPDLPEGAGYPPVDILVQWANEQKLGWHIEHDIFVARG</sequence>